<dbReference type="InterPro" id="IPR015943">
    <property type="entry name" value="WD40/YVTN_repeat-like_dom_sf"/>
</dbReference>
<reference evidence="2" key="1">
    <citation type="submission" date="2016-03" db="EMBL/GenBank/DDBJ databases">
        <title>Complete genome sequence of Solimmundus cernigliae, representing a novel lineage of polycyclic aromatic hydrocarbon degraders within the Gammaproteobacteria.</title>
        <authorList>
            <person name="Singleton D.R."/>
            <person name="Dickey A.N."/>
            <person name="Scholl E.H."/>
            <person name="Wright F.A."/>
            <person name="Aitken M.D."/>
        </authorList>
    </citation>
    <scope>NUCLEOTIDE SEQUENCE [LARGE SCALE GENOMIC DNA]</scope>
    <source>
        <strain evidence="2">TR3.2</strain>
    </source>
</reference>
<dbReference type="AlphaFoldDB" id="A0A1B1YWG6"/>
<keyword evidence="2" id="KW-1185">Reference proteome</keyword>
<dbReference type="RefSeq" id="WP_068806633.1">
    <property type="nucleotide sequence ID" value="NZ_CP014671.1"/>
</dbReference>
<sequence>MSGAEQLAGRLPSLWRPEAGEDSLIARLVAAVGAQLDDAGAHAQHVLRAHFADSADAALTDTHYQRDRAARGLPPANVRAPKDQRELLTYPYVTDLARLAALLDLPPWTEPASLAETVEEYRERIADVLDAYRLGLTTRAAIAALVEAALPEDMAAPVAARLWPFLIEEPAGLARRRDTIAVPQAGDLIPPLWRWNPKNASGAPTVVLSGVPAQDGASTATTDPLIERYTPGSTPVGLGLAVRGTLAPGTSVRLTPVWRSALVRDGQLQLSAAPDGTADAAGNGPWAALPGLPAGAVRALATAPDGTLWAMVENAGAFALLRHDGNTATTVDTGAPGGVWHGLAVCGAAVYLATDAGLHRCPLWPDEGAGFALAPVPAVPEAVQALYVLPDGTLGCAGADGLALLDPADALVTRLLPGVGLHAALHQRGRWYLATAEALLRVSGTQLYRYASEAVSEDQPDWEVIETAAAATAQSPLPGVRALAATADGWLWLGTTAGLARWGVAGERFDAAQRAADGRSTRLHAYPDLGTGPVQDLSVDHRGVLFVAGASGLLRCTGRDLAQMDFSQNLWLALGRAGAEYPDEITERPRAHYRWNRADAQWERFDVRRGRFTRAADAVRTAVSNACAAWLELPGVYAETGTDDGTAFTPTGALAAADLIVRVKPDETRIVEGGLACLPAHRPGAAWRYLQLEPAPLTVPEGRPWWSCEGRLFPPPQRSAPWPGHFRNLGSPFLGDGRYEAAVWSYLPSARVALEWPVAPAIGVRVHLLRRRPDELIADALTARVWQLISRARAAGVPLALAVDGHTVFESSP</sequence>
<dbReference type="InParanoid" id="A0A1B1YWG6"/>
<dbReference type="STRING" id="1810504.PG2T_13605"/>
<protein>
    <submittedName>
        <fullName evidence="1">Uncharacterized protein</fullName>
    </submittedName>
</protein>
<dbReference type="Gene3D" id="2.130.10.10">
    <property type="entry name" value="YVTN repeat-like/Quinoprotein amine dehydrogenase"/>
    <property type="match status" value="1"/>
</dbReference>
<dbReference type="Proteomes" id="UP000092952">
    <property type="component" value="Chromosome"/>
</dbReference>
<dbReference type="KEGG" id="gbi:PG2T_13605"/>
<organism evidence="1 2">
    <name type="scientific">Immundisolibacter cernigliae</name>
    <dbReference type="NCBI Taxonomy" id="1810504"/>
    <lineage>
        <taxon>Bacteria</taxon>
        <taxon>Pseudomonadati</taxon>
        <taxon>Pseudomonadota</taxon>
        <taxon>Gammaproteobacteria</taxon>
        <taxon>Immundisolibacterales</taxon>
        <taxon>Immundisolibacteraceae</taxon>
        <taxon>Immundisolibacter</taxon>
    </lineage>
</organism>
<evidence type="ECO:0000313" key="1">
    <source>
        <dbReference type="EMBL" id="ANX05112.1"/>
    </source>
</evidence>
<proteinExistence type="predicted"/>
<evidence type="ECO:0000313" key="2">
    <source>
        <dbReference type="Proteomes" id="UP000092952"/>
    </source>
</evidence>
<gene>
    <name evidence="1" type="ORF">PG2T_13605</name>
</gene>
<accession>A0A1B1YWG6</accession>
<dbReference type="EMBL" id="CP014671">
    <property type="protein sequence ID" value="ANX05112.1"/>
    <property type="molecule type" value="Genomic_DNA"/>
</dbReference>
<dbReference type="SUPFAM" id="SSF101898">
    <property type="entry name" value="NHL repeat"/>
    <property type="match status" value="1"/>
</dbReference>
<name>A0A1B1YWG6_9GAMM</name>
<dbReference type="OrthoDB" id="176203at2"/>